<dbReference type="InterPro" id="IPR032675">
    <property type="entry name" value="LRR_dom_sf"/>
</dbReference>
<dbReference type="PANTHER" id="PTHR46652">
    <property type="entry name" value="LEUCINE-RICH REPEAT AND IQ DOMAIN-CONTAINING PROTEIN 1-RELATED"/>
    <property type="match status" value="1"/>
</dbReference>
<evidence type="ECO:0000313" key="4">
    <source>
        <dbReference type="EMBL" id="CAL5991684.1"/>
    </source>
</evidence>
<reference evidence="3" key="1">
    <citation type="submission" date="2023-06" db="EMBL/GenBank/DDBJ databases">
        <authorList>
            <person name="Kurt Z."/>
        </authorList>
    </citation>
    <scope>NUCLEOTIDE SEQUENCE</scope>
</reference>
<dbReference type="EMBL" id="CAXDID020000027">
    <property type="protein sequence ID" value="CAL5991684.1"/>
    <property type="molecule type" value="Genomic_DNA"/>
</dbReference>
<dbReference type="SUPFAM" id="SSF52058">
    <property type="entry name" value="L domain-like"/>
    <property type="match status" value="1"/>
</dbReference>
<dbReference type="PROSITE" id="PS51450">
    <property type="entry name" value="LRR"/>
    <property type="match status" value="3"/>
</dbReference>
<evidence type="ECO:0000256" key="1">
    <source>
        <dbReference type="ARBA" id="ARBA00022614"/>
    </source>
</evidence>
<dbReference type="InterPro" id="IPR001611">
    <property type="entry name" value="Leu-rich_rpt"/>
</dbReference>
<dbReference type="Gene3D" id="3.80.10.10">
    <property type="entry name" value="Ribonuclease Inhibitor"/>
    <property type="match status" value="2"/>
</dbReference>
<name>A0AA86R3E5_9EUKA</name>
<proteinExistence type="predicted"/>
<dbReference type="Pfam" id="PF00560">
    <property type="entry name" value="LRR_1"/>
    <property type="match status" value="1"/>
</dbReference>
<organism evidence="3">
    <name type="scientific">Hexamita inflata</name>
    <dbReference type="NCBI Taxonomy" id="28002"/>
    <lineage>
        <taxon>Eukaryota</taxon>
        <taxon>Metamonada</taxon>
        <taxon>Diplomonadida</taxon>
        <taxon>Hexamitidae</taxon>
        <taxon>Hexamitinae</taxon>
        <taxon>Hexamita</taxon>
    </lineage>
</organism>
<reference evidence="4 5" key="2">
    <citation type="submission" date="2024-07" db="EMBL/GenBank/DDBJ databases">
        <authorList>
            <person name="Akdeniz Z."/>
        </authorList>
    </citation>
    <scope>NUCLEOTIDE SEQUENCE [LARGE SCALE GENOMIC DNA]</scope>
</reference>
<comment type="caution">
    <text evidence="3">The sequence shown here is derived from an EMBL/GenBank/DDBJ whole genome shotgun (WGS) entry which is preliminary data.</text>
</comment>
<keyword evidence="2" id="KW-0677">Repeat</keyword>
<keyword evidence="1" id="KW-0433">Leucine-rich repeat</keyword>
<dbReference type="Proteomes" id="UP001642409">
    <property type="component" value="Unassembled WGS sequence"/>
</dbReference>
<protein>
    <submittedName>
        <fullName evidence="3">Leucine-rich repeat protein</fullName>
    </submittedName>
    <submittedName>
        <fullName evidence="4">Leucine-rich_repeat protein</fullName>
    </submittedName>
</protein>
<dbReference type="InterPro" id="IPR050836">
    <property type="entry name" value="SDS22/Internalin_LRR"/>
</dbReference>
<gene>
    <name evidence="4" type="ORF">HINF_LOCUS12220</name>
    <name evidence="3" type="ORF">HINF_LOCUS52928</name>
</gene>
<evidence type="ECO:0000313" key="5">
    <source>
        <dbReference type="Proteomes" id="UP001642409"/>
    </source>
</evidence>
<accession>A0AA86R3E5</accession>
<dbReference type="PANTHER" id="PTHR46652:SF3">
    <property type="entry name" value="LEUCINE-RICH REPEAT-CONTAINING PROTEIN 9"/>
    <property type="match status" value="1"/>
</dbReference>
<keyword evidence="5" id="KW-1185">Reference proteome</keyword>
<evidence type="ECO:0000313" key="3">
    <source>
        <dbReference type="EMBL" id="CAI9965283.1"/>
    </source>
</evidence>
<sequence>MELKNLRQRKEYDKIIVTFQIDFQQDSQHSLYHIIKNALSNVRISEYNQNISRLTFKVGLLNGQQHFIYLLTFVSQLSLLFSSYIPIQVDQTIEFELEIEKLDRISAFQNITDTIIFNNFRRSNDLSLLSDLHQLRTLSLINCQISKIPNIPVLSLENLYISNNNIDDLSPIAKLTNLIKLDASANQILNLQSISKLINLTHLQVRNNNISDVYCLRSIKTLKYLDISQNSQVDIWGLQFMRKLFCLEVYNCNIADLSPIEGLKNLKSLGISKDLIQSSEIFAIRQQIPNLTINYDNNNNVIQRKLFLFQHNLRQLGQYNKCQPCENQQKFWFRPLLADVNGNSVQFQENVIYNQSSNAKLRQFAIYNPRTQLYSIKVTFRVKQFRINFEAIKERTVQKLNGIANGFFKIIDRLLQPDDETFLQ</sequence>
<dbReference type="AlphaFoldDB" id="A0AA86R3E5"/>
<dbReference type="EMBL" id="CATOUU010000985">
    <property type="protein sequence ID" value="CAI9965283.1"/>
    <property type="molecule type" value="Genomic_DNA"/>
</dbReference>
<evidence type="ECO:0000256" key="2">
    <source>
        <dbReference type="ARBA" id="ARBA00022737"/>
    </source>
</evidence>